<gene>
    <name evidence="6" type="primary">bamD</name>
    <name evidence="8" type="ORF">GCM10023307_19680</name>
</gene>
<dbReference type="InterPro" id="IPR011990">
    <property type="entry name" value="TPR-like_helical_dom_sf"/>
</dbReference>
<evidence type="ECO:0000313" key="9">
    <source>
        <dbReference type="Proteomes" id="UP001499959"/>
    </source>
</evidence>
<comment type="caution">
    <text evidence="8">The sequence shown here is derived from an EMBL/GenBank/DDBJ whole genome shotgun (WGS) entry which is preliminary data.</text>
</comment>
<organism evidence="8 9">
    <name type="scientific">Lysobacter hankyongensis</name>
    <dbReference type="NCBI Taxonomy" id="1176535"/>
    <lineage>
        <taxon>Bacteria</taxon>
        <taxon>Pseudomonadati</taxon>
        <taxon>Pseudomonadota</taxon>
        <taxon>Gammaproteobacteria</taxon>
        <taxon>Lysobacterales</taxon>
        <taxon>Lysobacteraceae</taxon>
        <taxon>Lysobacter</taxon>
    </lineage>
</organism>
<dbReference type="Proteomes" id="UP001499959">
    <property type="component" value="Unassembled WGS sequence"/>
</dbReference>
<sequence length="296" mass="33906">MLLRRPSFSAFLRPALLPALSLILILVFGATGCARLKGAFKDEKENEGVPAAELYQKAQRSIRNGNYDSAVLTFKRLIAQYPYGAYTEQALIETAYSQYKMGANEDAIATIDRFLRTYPTHRHAAYLYYLRGLVNSSRDTVFLQRVWRLDASRRDLATPQQAYNDFKIVTDRYPNSRYAADAVLRMKQLRDLFARHEIETAMYYLRRTAWVAAIERAEYMRDTYPDSAYDNDGIAVMAEAYTRLGNTALADGARAQLQQRAPQHPWLANPDKWPDYPSNFRKLNPFASEKGAIDND</sequence>
<protein>
    <recommendedName>
        <fullName evidence="6">Outer membrane protein assembly factor BamD</fullName>
    </recommendedName>
</protein>
<dbReference type="InterPro" id="IPR039565">
    <property type="entry name" value="BamD-like"/>
</dbReference>
<keyword evidence="5 6" id="KW-0449">Lipoprotein</keyword>
<keyword evidence="4 6" id="KW-0998">Cell outer membrane</keyword>
<dbReference type="PANTHER" id="PTHR37423:SF1">
    <property type="entry name" value="OUTER MEMBRANE PROTEIN ASSEMBLY FACTOR BAMD"/>
    <property type="match status" value="1"/>
</dbReference>
<dbReference type="NCBIfam" id="TIGR03302">
    <property type="entry name" value="OM_YfiO"/>
    <property type="match status" value="1"/>
</dbReference>
<dbReference type="EMBL" id="BAABJE010000010">
    <property type="protein sequence ID" value="GAA4794188.1"/>
    <property type="molecule type" value="Genomic_DNA"/>
</dbReference>
<evidence type="ECO:0000256" key="1">
    <source>
        <dbReference type="ARBA" id="ARBA00022729"/>
    </source>
</evidence>
<evidence type="ECO:0000256" key="4">
    <source>
        <dbReference type="ARBA" id="ARBA00023237"/>
    </source>
</evidence>
<comment type="subcellular location">
    <subcellularLocation>
        <location evidence="6">Cell outer membrane</location>
        <topology evidence="6">Lipid-anchor</topology>
    </subcellularLocation>
</comment>
<keyword evidence="3 6" id="KW-0564">Palmitate</keyword>
<dbReference type="Gene3D" id="1.25.40.10">
    <property type="entry name" value="Tetratricopeptide repeat domain"/>
    <property type="match status" value="1"/>
</dbReference>
<dbReference type="InterPro" id="IPR017689">
    <property type="entry name" value="BamD"/>
</dbReference>
<comment type="subunit">
    <text evidence="6">Part of the Bam complex.</text>
</comment>
<evidence type="ECO:0000313" key="8">
    <source>
        <dbReference type="EMBL" id="GAA4794188.1"/>
    </source>
</evidence>
<dbReference type="CDD" id="cd15830">
    <property type="entry name" value="BamD"/>
    <property type="match status" value="1"/>
</dbReference>
<keyword evidence="2 6" id="KW-0472">Membrane</keyword>
<evidence type="ECO:0000256" key="5">
    <source>
        <dbReference type="ARBA" id="ARBA00023288"/>
    </source>
</evidence>
<keyword evidence="9" id="KW-1185">Reference proteome</keyword>
<dbReference type="HAMAP" id="MF_00922">
    <property type="entry name" value="OM_assembly_BamD"/>
    <property type="match status" value="1"/>
</dbReference>
<dbReference type="Pfam" id="PF13525">
    <property type="entry name" value="YfiO"/>
    <property type="match status" value="1"/>
</dbReference>
<dbReference type="PROSITE" id="PS51257">
    <property type="entry name" value="PROKAR_LIPOPROTEIN"/>
    <property type="match status" value="1"/>
</dbReference>
<proteinExistence type="inferred from homology"/>
<evidence type="ECO:0000259" key="7">
    <source>
        <dbReference type="Pfam" id="PF13525"/>
    </source>
</evidence>
<evidence type="ECO:0000256" key="6">
    <source>
        <dbReference type="HAMAP-Rule" id="MF_00922"/>
    </source>
</evidence>
<dbReference type="SUPFAM" id="SSF48452">
    <property type="entry name" value="TPR-like"/>
    <property type="match status" value="1"/>
</dbReference>
<comment type="similarity">
    <text evidence="6">Belongs to the BamD family.</text>
</comment>
<accession>A0ABP9BE33</accession>
<dbReference type="PANTHER" id="PTHR37423">
    <property type="entry name" value="SOLUBLE LYTIC MUREIN TRANSGLYCOSYLASE-RELATED"/>
    <property type="match status" value="1"/>
</dbReference>
<comment type="function">
    <text evidence="6">Part of the outer membrane protein assembly complex, which is involved in assembly and insertion of beta-barrel proteins into the outer membrane.</text>
</comment>
<keyword evidence="1 6" id="KW-0732">Signal</keyword>
<evidence type="ECO:0000256" key="2">
    <source>
        <dbReference type="ARBA" id="ARBA00023136"/>
    </source>
</evidence>
<reference evidence="9" key="1">
    <citation type="journal article" date="2019" name="Int. J. Syst. Evol. Microbiol.">
        <title>The Global Catalogue of Microorganisms (GCM) 10K type strain sequencing project: providing services to taxonomists for standard genome sequencing and annotation.</title>
        <authorList>
            <consortium name="The Broad Institute Genomics Platform"/>
            <consortium name="The Broad Institute Genome Sequencing Center for Infectious Disease"/>
            <person name="Wu L."/>
            <person name="Ma J."/>
        </authorList>
    </citation>
    <scope>NUCLEOTIDE SEQUENCE [LARGE SCALE GENOMIC DNA]</scope>
    <source>
        <strain evidence="9">JCM 18204</strain>
    </source>
</reference>
<name>A0ABP9BE33_9GAMM</name>
<dbReference type="RefSeq" id="WP_345303153.1">
    <property type="nucleotide sequence ID" value="NZ_BAABJE010000010.1"/>
</dbReference>
<feature type="domain" description="Outer membrane lipoprotein BamD-like" evidence="7">
    <location>
        <begin position="50"/>
        <end position="253"/>
    </location>
</feature>
<evidence type="ECO:0000256" key="3">
    <source>
        <dbReference type="ARBA" id="ARBA00023139"/>
    </source>
</evidence>